<dbReference type="GeneID" id="19945624"/>
<evidence type="ECO:0000256" key="2">
    <source>
        <dbReference type="ARBA" id="ARBA00010841"/>
    </source>
</evidence>
<dbReference type="InParanoid" id="T0QT43"/>
<dbReference type="Pfam" id="PF08761">
    <property type="entry name" value="dUTPase_2"/>
    <property type="match status" value="1"/>
</dbReference>
<dbReference type="VEuPathDB" id="FungiDB:SDRG_04897"/>
<organism evidence="9 10">
    <name type="scientific">Saprolegnia diclina (strain VS20)</name>
    <dbReference type="NCBI Taxonomy" id="1156394"/>
    <lineage>
        <taxon>Eukaryota</taxon>
        <taxon>Sar</taxon>
        <taxon>Stramenopiles</taxon>
        <taxon>Oomycota</taxon>
        <taxon>Saprolegniomycetes</taxon>
        <taxon>Saprolegniales</taxon>
        <taxon>Saprolegniaceae</taxon>
        <taxon>Saprolegnia</taxon>
    </lineage>
</organism>
<evidence type="ECO:0000313" key="10">
    <source>
        <dbReference type="Proteomes" id="UP000030762"/>
    </source>
</evidence>
<keyword evidence="10" id="KW-1185">Reference proteome</keyword>
<evidence type="ECO:0000256" key="3">
    <source>
        <dbReference type="ARBA" id="ARBA00014087"/>
    </source>
</evidence>
<dbReference type="GO" id="GO:0036064">
    <property type="term" value="C:ciliary basal body"/>
    <property type="evidence" value="ECO:0007669"/>
    <property type="project" value="TreeGrafter"/>
</dbReference>
<dbReference type="GO" id="GO:0008017">
    <property type="term" value="F:microtubule binding"/>
    <property type="evidence" value="ECO:0007669"/>
    <property type="project" value="TreeGrafter"/>
</dbReference>
<comment type="subcellular location">
    <subcellularLocation>
        <location evidence="1">Cell projection</location>
        <location evidence="1">Cilium</location>
    </subcellularLocation>
</comment>
<feature type="coiled-coil region" evidence="7">
    <location>
        <begin position="69"/>
        <end position="195"/>
    </location>
</feature>
<dbReference type="InterPro" id="IPR014871">
    <property type="entry name" value="dUTPase/dCTP_pyrophosphatase"/>
</dbReference>
<accession>T0QT43</accession>
<dbReference type="EMBL" id="JH767143">
    <property type="protein sequence ID" value="EQC37876.1"/>
    <property type="molecule type" value="Genomic_DNA"/>
</dbReference>
<comment type="similarity">
    <text evidence="2">Belongs to the CFAP157 family.</text>
</comment>
<reference evidence="9 10" key="1">
    <citation type="submission" date="2012-04" db="EMBL/GenBank/DDBJ databases">
        <title>The Genome Sequence of Saprolegnia declina VS20.</title>
        <authorList>
            <consortium name="The Broad Institute Genome Sequencing Platform"/>
            <person name="Russ C."/>
            <person name="Nusbaum C."/>
            <person name="Tyler B."/>
            <person name="van West P."/>
            <person name="Dieguez-Uribeondo J."/>
            <person name="de Bruijn I."/>
            <person name="Tripathy S."/>
            <person name="Jiang R."/>
            <person name="Young S.K."/>
            <person name="Zeng Q."/>
            <person name="Gargeya S."/>
            <person name="Fitzgerald M."/>
            <person name="Haas B."/>
            <person name="Abouelleil A."/>
            <person name="Alvarado L."/>
            <person name="Arachchi H.M."/>
            <person name="Berlin A."/>
            <person name="Chapman S.B."/>
            <person name="Goldberg J."/>
            <person name="Griggs A."/>
            <person name="Gujja S."/>
            <person name="Hansen M."/>
            <person name="Howarth C."/>
            <person name="Imamovic A."/>
            <person name="Larimer J."/>
            <person name="McCowen C."/>
            <person name="Montmayeur A."/>
            <person name="Murphy C."/>
            <person name="Neiman D."/>
            <person name="Pearson M."/>
            <person name="Priest M."/>
            <person name="Roberts A."/>
            <person name="Saif S."/>
            <person name="Shea T."/>
            <person name="Sisk P."/>
            <person name="Sykes S."/>
            <person name="Wortman J."/>
            <person name="Nusbaum C."/>
            <person name="Birren B."/>
        </authorList>
    </citation>
    <scope>NUCLEOTIDE SEQUENCE [LARGE SCALE GENOMIC DNA]</scope>
    <source>
        <strain evidence="9 10">VS20</strain>
    </source>
</reference>
<gene>
    <name evidence="9" type="ORF">SDRG_04897</name>
</gene>
<sequence length="458" mass="53117">MLEVGCGPSDRVWGRRSWILTWSARHPSAMSAAGNPLEKDGIESFRIAAQRALKDQKVQYELEQQVVELGRLQVENKALHTRVKELQTALEAGIEDRERVILFKMKRIDELQEKLAILETEALQQTNGAIRAMQEKLDAMTQDRDMYFAKYKEADELLDEMRSFKAVKEGMQRDIDRLTRERNDLQHQLVSQVTELEKKSITDIQRMRKQQEDEVLRTRDDMHKMMTESLDGTTRRAVEENERLTLELRYQSSKIEKLIKQTDALLREKQEQRNNTDILSEMTETLSRKVKFYEKLFQKMHYKERMAVEQQLVAAQQASIADKQIKYDLVHGRTSPSKQTAAPEAEPTLLDPGTPWKEALETHLEARSKTQRSIGIVLQYNRFMAGGDHPLIPHKPSPGRKAKKTVMARRFMTAQAIETVRLPNLTETETPLKFVSKCEYLDSTSPRRPRESPKTARI</sequence>
<evidence type="ECO:0000313" key="9">
    <source>
        <dbReference type="EMBL" id="EQC37876.1"/>
    </source>
</evidence>
<keyword evidence="6" id="KW-0966">Cell projection</keyword>
<name>T0QT43_SAPDV</name>
<evidence type="ECO:0000256" key="4">
    <source>
        <dbReference type="ARBA" id="ARBA00023054"/>
    </source>
</evidence>
<evidence type="ECO:0000256" key="5">
    <source>
        <dbReference type="ARBA" id="ARBA00023069"/>
    </source>
</evidence>
<dbReference type="eggNOG" id="ENOG502S4B6">
    <property type="taxonomic scope" value="Eukaryota"/>
</dbReference>
<protein>
    <recommendedName>
        <fullName evidence="3">Cilia- and flagella-associated protein 157</fullName>
    </recommendedName>
</protein>
<evidence type="ECO:0000256" key="6">
    <source>
        <dbReference type="ARBA" id="ARBA00023273"/>
    </source>
</evidence>
<dbReference type="PANTHER" id="PTHR31954">
    <property type="entry name" value="CILIA- AND FLAGELLA-ASSOCIATED PROTEIN 157"/>
    <property type="match status" value="1"/>
</dbReference>
<dbReference type="InterPro" id="IPR038844">
    <property type="entry name" value="CFAP157"/>
</dbReference>
<feature type="region of interest" description="Disordered" evidence="8">
    <location>
        <begin position="332"/>
        <end position="353"/>
    </location>
</feature>
<dbReference type="AlphaFoldDB" id="T0QT43"/>
<dbReference type="PANTHER" id="PTHR31954:SF1">
    <property type="entry name" value="CILIA- AND FLAGELLA-ASSOCIATED PROTEIN 157"/>
    <property type="match status" value="1"/>
</dbReference>
<keyword evidence="4 7" id="KW-0175">Coiled coil</keyword>
<evidence type="ECO:0000256" key="1">
    <source>
        <dbReference type="ARBA" id="ARBA00004138"/>
    </source>
</evidence>
<evidence type="ECO:0000256" key="7">
    <source>
        <dbReference type="SAM" id="Coils"/>
    </source>
</evidence>
<dbReference type="OrthoDB" id="166611at2759"/>
<evidence type="ECO:0000256" key="8">
    <source>
        <dbReference type="SAM" id="MobiDB-lite"/>
    </source>
</evidence>
<proteinExistence type="inferred from homology"/>
<dbReference type="RefSeq" id="XP_008608809.1">
    <property type="nucleotide sequence ID" value="XM_008610587.1"/>
</dbReference>
<keyword evidence="5" id="KW-0969">Cilium</keyword>
<dbReference type="OMA" id="MHYKERM"/>
<dbReference type="Proteomes" id="UP000030762">
    <property type="component" value="Unassembled WGS sequence"/>
</dbReference>